<gene>
    <name evidence="1" type="ORF">HAZT_HAZT011205</name>
</gene>
<evidence type="ECO:0000313" key="1">
    <source>
        <dbReference type="EMBL" id="KAA0202397.1"/>
    </source>
</evidence>
<reference evidence="1" key="2">
    <citation type="journal article" date="2018" name="Environ. Sci. Technol.">
        <title>The Toxicogenome of Hyalella azteca: A Model for Sediment Ecotoxicology and Evolutionary Toxicology.</title>
        <authorList>
            <person name="Poynton H.C."/>
            <person name="Hasenbein S."/>
            <person name="Benoit J.B."/>
            <person name="Sepulveda M.S."/>
            <person name="Poelchau M.F."/>
            <person name="Hughes D.S.T."/>
            <person name="Murali S.C."/>
            <person name="Chen S."/>
            <person name="Glastad K.M."/>
            <person name="Goodisman M.A.D."/>
            <person name="Werren J.H."/>
            <person name="Vineis J.H."/>
            <person name="Bowen J.L."/>
            <person name="Friedrich M."/>
            <person name="Jones J."/>
            <person name="Robertson H.M."/>
            <person name="Feyereisen R."/>
            <person name="Mechler-Hickson A."/>
            <person name="Mathers N."/>
            <person name="Lee C.E."/>
            <person name="Colbourne J.K."/>
            <person name="Biales A."/>
            <person name="Johnston J.S."/>
            <person name="Wellborn G.A."/>
            <person name="Rosendale A.J."/>
            <person name="Cridge A.G."/>
            <person name="Munoz-Torres M.C."/>
            <person name="Bain P.A."/>
            <person name="Manny A.R."/>
            <person name="Major K.M."/>
            <person name="Lambert F.N."/>
            <person name="Vulpe C.D."/>
            <person name="Tuck P."/>
            <person name="Blalock B.J."/>
            <person name="Lin Y.Y."/>
            <person name="Smith M.E."/>
            <person name="Ochoa-Acuna H."/>
            <person name="Chen M.M."/>
            <person name="Childers C.P."/>
            <person name="Qu J."/>
            <person name="Dugan S."/>
            <person name="Lee S.L."/>
            <person name="Chao H."/>
            <person name="Dinh H."/>
            <person name="Han Y."/>
            <person name="Doddapaneni H."/>
            <person name="Worley K.C."/>
            <person name="Muzny D.M."/>
            <person name="Gibbs R.A."/>
            <person name="Richards S."/>
        </authorList>
    </citation>
    <scope>NUCLEOTIDE SEQUENCE</scope>
    <source>
        <strain evidence="1">HAZT.00-mixed</strain>
        <tissue evidence="1">Whole organism</tissue>
    </source>
</reference>
<dbReference type="EMBL" id="JQDR03003672">
    <property type="protein sequence ID" value="KAA0202397.1"/>
    <property type="molecule type" value="Genomic_DNA"/>
</dbReference>
<proteinExistence type="predicted"/>
<sequence>MPGPCYARQMATAAGGCKQVLWRRFSSCQPYHYSTSCVRWCKRRTNCARWCKRRTNCV</sequence>
<name>A0A6A0HBU3_HYAAZ</name>
<accession>A0A6A0HBU3</accession>
<reference evidence="1" key="1">
    <citation type="submission" date="2014-08" db="EMBL/GenBank/DDBJ databases">
        <authorList>
            <person name="Murali S."/>
            <person name="Richards S."/>
            <person name="Bandaranaike D."/>
            <person name="Bellair M."/>
            <person name="Blankenburg K."/>
            <person name="Chao H."/>
            <person name="Dinh H."/>
            <person name="Doddapaneni H."/>
            <person name="Dugan-Rocha S."/>
            <person name="Elkadiri S."/>
            <person name="Gnanaolivu R."/>
            <person name="Hughes D."/>
            <person name="Lee S."/>
            <person name="Li M."/>
            <person name="Ming W."/>
            <person name="Munidasa M."/>
            <person name="Muniz J."/>
            <person name="Nguyen L."/>
            <person name="Osuji N."/>
            <person name="Pu L.-L."/>
            <person name="Puazo M."/>
            <person name="Skinner E."/>
            <person name="Qu C."/>
            <person name="Quiroz J."/>
            <person name="Raj R."/>
            <person name="Weissenberger G."/>
            <person name="Xin Y."/>
            <person name="Zou X."/>
            <person name="Han Y."/>
            <person name="Worley K."/>
            <person name="Muzny D."/>
            <person name="Gibbs R."/>
        </authorList>
    </citation>
    <scope>NUCLEOTIDE SEQUENCE</scope>
    <source>
        <strain evidence="1">HAZT.00-mixed</strain>
        <tissue evidence="1">Whole organism</tissue>
    </source>
</reference>
<dbReference type="AlphaFoldDB" id="A0A6A0HBU3"/>
<reference evidence="1" key="3">
    <citation type="submission" date="2019-06" db="EMBL/GenBank/DDBJ databases">
        <authorList>
            <person name="Poynton C."/>
            <person name="Hasenbein S."/>
            <person name="Benoit J.B."/>
            <person name="Sepulveda M.S."/>
            <person name="Poelchau M.F."/>
            <person name="Murali S.C."/>
            <person name="Chen S."/>
            <person name="Glastad K.M."/>
            <person name="Werren J.H."/>
            <person name="Vineis J.H."/>
            <person name="Bowen J.L."/>
            <person name="Friedrich M."/>
            <person name="Jones J."/>
            <person name="Robertson H.M."/>
            <person name="Feyereisen R."/>
            <person name="Mechler-Hickson A."/>
            <person name="Mathers N."/>
            <person name="Lee C.E."/>
            <person name="Colbourne J.K."/>
            <person name="Biales A."/>
            <person name="Johnston J.S."/>
            <person name="Wellborn G.A."/>
            <person name="Rosendale A.J."/>
            <person name="Cridge A.G."/>
            <person name="Munoz-Torres M.C."/>
            <person name="Bain P.A."/>
            <person name="Manny A.R."/>
            <person name="Major K.M."/>
            <person name="Lambert F.N."/>
            <person name="Vulpe C.D."/>
            <person name="Tuck P."/>
            <person name="Blalock B.J."/>
            <person name="Lin Y.-Y."/>
            <person name="Smith M.E."/>
            <person name="Ochoa-Acuna H."/>
            <person name="Chen M.-J.M."/>
            <person name="Childers C.P."/>
            <person name="Qu J."/>
            <person name="Dugan S."/>
            <person name="Lee S.L."/>
            <person name="Chao H."/>
            <person name="Dinh H."/>
            <person name="Han Y."/>
            <person name="Doddapaneni H."/>
            <person name="Worley K.C."/>
            <person name="Muzny D.M."/>
            <person name="Gibbs R.A."/>
            <person name="Richards S."/>
        </authorList>
    </citation>
    <scope>NUCLEOTIDE SEQUENCE</scope>
    <source>
        <strain evidence="1">HAZT.00-mixed</strain>
        <tissue evidence="1">Whole organism</tissue>
    </source>
</reference>
<dbReference type="Proteomes" id="UP000711488">
    <property type="component" value="Unassembled WGS sequence"/>
</dbReference>
<feature type="non-terminal residue" evidence="1">
    <location>
        <position position="58"/>
    </location>
</feature>
<protein>
    <submittedName>
        <fullName evidence="1">Putative metallothionein</fullName>
    </submittedName>
</protein>
<comment type="caution">
    <text evidence="1">The sequence shown here is derived from an EMBL/GenBank/DDBJ whole genome shotgun (WGS) entry which is preliminary data.</text>
</comment>
<organism evidence="1">
    <name type="scientific">Hyalella azteca</name>
    <name type="common">Amphipod</name>
    <dbReference type="NCBI Taxonomy" id="294128"/>
    <lineage>
        <taxon>Eukaryota</taxon>
        <taxon>Metazoa</taxon>
        <taxon>Ecdysozoa</taxon>
        <taxon>Arthropoda</taxon>
        <taxon>Crustacea</taxon>
        <taxon>Multicrustacea</taxon>
        <taxon>Malacostraca</taxon>
        <taxon>Eumalacostraca</taxon>
        <taxon>Peracarida</taxon>
        <taxon>Amphipoda</taxon>
        <taxon>Senticaudata</taxon>
        <taxon>Talitrida</taxon>
        <taxon>Talitroidea</taxon>
        <taxon>Hyalellidae</taxon>
        <taxon>Hyalella</taxon>
    </lineage>
</organism>